<evidence type="ECO:0000313" key="3">
    <source>
        <dbReference type="Proteomes" id="UP000552700"/>
    </source>
</evidence>
<name>A0A841IUK9_9SPHN</name>
<protein>
    <submittedName>
        <fullName evidence="2">Uncharacterized protein</fullName>
    </submittedName>
</protein>
<feature type="transmembrane region" description="Helical" evidence="1">
    <location>
        <begin position="219"/>
        <end position="240"/>
    </location>
</feature>
<feature type="transmembrane region" description="Helical" evidence="1">
    <location>
        <begin position="22"/>
        <end position="43"/>
    </location>
</feature>
<dbReference type="RefSeq" id="WP_184076448.1">
    <property type="nucleotide sequence ID" value="NZ_JACIJP010000001.1"/>
</dbReference>
<evidence type="ECO:0000256" key="1">
    <source>
        <dbReference type="SAM" id="Phobius"/>
    </source>
</evidence>
<keyword evidence="1" id="KW-1133">Transmembrane helix</keyword>
<feature type="transmembrane region" description="Helical" evidence="1">
    <location>
        <begin position="164"/>
        <end position="182"/>
    </location>
</feature>
<dbReference type="AlphaFoldDB" id="A0A841IUK9"/>
<proteinExistence type="predicted"/>
<feature type="transmembrane region" description="Helical" evidence="1">
    <location>
        <begin position="94"/>
        <end position="112"/>
    </location>
</feature>
<feature type="transmembrane region" description="Helical" evidence="1">
    <location>
        <begin position="132"/>
        <end position="152"/>
    </location>
</feature>
<sequence>MSTETVTGASSAATRQQRERQFYFRMALLIVAVVFIGFAPSFYLKPLDIVHYPRPEPDLNGLLLVHGSVFSLWLAVFFAQTALVSAGRRDLHRILGVFGFALAVVMIPIMYVTTLDEIARNSTPPFADVLTWSAVPLTPIPFYAYILWRGWTARKGDLASHKRIMLGLMIMLTQPATGRLPVLPPTLWGFAGLGLLSLLLFVPLARWDKSTLGHVHPATKLGAGVMVAILVVQTACMAMPDLWKPFVMLLPGIAA</sequence>
<accession>A0A841IUK9</accession>
<dbReference type="EMBL" id="JACIJP010000001">
    <property type="protein sequence ID" value="MBB6122363.1"/>
    <property type="molecule type" value="Genomic_DNA"/>
</dbReference>
<keyword evidence="1" id="KW-0472">Membrane</keyword>
<organism evidence="2 3">
    <name type="scientific">Sphingobium subterraneum</name>
    <dbReference type="NCBI Taxonomy" id="627688"/>
    <lineage>
        <taxon>Bacteria</taxon>
        <taxon>Pseudomonadati</taxon>
        <taxon>Pseudomonadota</taxon>
        <taxon>Alphaproteobacteria</taxon>
        <taxon>Sphingomonadales</taxon>
        <taxon>Sphingomonadaceae</taxon>
        <taxon>Sphingobium</taxon>
    </lineage>
</organism>
<keyword evidence="3" id="KW-1185">Reference proteome</keyword>
<dbReference type="Proteomes" id="UP000552700">
    <property type="component" value="Unassembled WGS sequence"/>
</dbReference>
<keyword evidence="1" id="KW-0812">Transmembrane</keyword>
<gene>
    <name evidence="2" type="ORF">FHS92_000070</name>
</gene>
<evidence type="ECO:0000313" key="2">
    <source>
        <dbReference type="EMBL" id="MBB6122363.1"/>
    </source>
</evidence>
<reference evidence="2 3" key="1">
    <citation type="submission" date="2020-08" db="EMBL/GenBank/DDBJ databases">
        <title>Genomic Encyclopedia of Type Strains, Phase IV (KMG-IV): sequencing the most valuable type-strain genomes for metagenomic binning, comparative biology and taxonomic classification.</title>
        <authorList>
            <person name="Goeker M."/>
        </authorList>
    </citation>
    <scope>NUCLEOTIDE SEQUENCE [LARGE SCALE GENOMIC DNA]</scope>
    <source>
        <strain evidence="2 3">DSM 102255</strain>
    </source>
</reference>
<feature type="transmembrane region" description="Helical" evidence="1">
    <location>
        <begin position="188"/>
        <end position="207"/>
    </location>
</feature>
<comment type="caution">
    <text evidence="2">The sequence shown here is derived from an EMBL/GenBank/DDBJ whole genome shotgun (WGS) entry which is preliminary data.</text>
</comment>
<feature type="transmembrane region" description="Helical" evidence="1">
    <location>
        <begin position="63"/>
        <end position="87"/>
    </location>
</feature>